<sequence>MSEANIDSYLHDNQPFFANQSIAELLAELYEKKDFSKAALARKAGMSEVYLHQVFAGRRNPSRDRLLCLCVGLETTLEEAQRLLKQASYAPLYPRLKRDAIISFGIVHHMELGEINDKLFSENEKTLY</sequence>
<name>A0A9D2MNC2_9FIRM</name>
<evidence type="ECO:0000259" key="1">
    <source>
        <dbReference type="PROSITE" id="PS50943"/>
    </source>
</evidence>
<dbReference type="EMBL" id="DWXO01000069">
    <property type="protein sequence ID" value="HJB80699.1"/>
    <property type="molecule type" value="Genomic_DNA"/>
</dbReference>
<dbReference type="SUPFAM" id="SSF47413">
    <property type="entry name" value="lambda repressor-like DNA-binding domains"/>
    <property type="match status" value="1"/>
</dbReference>
<organism evidence="2 3">
    <name type="scientific">Candidatus Flavonifractor intestinigallinarum</name>
    <dbReference type="NCBI Taxonomy" id="2838586"/>
    <lineage>
        <taxon>Bacteria</taxon>
        <taxon>Bacillati</taxon>
        <taxon>Bacillota</taxon>
        <taxon>Clostridia</taxon>
        <taxon>Eubacteriales</taxon>
        <taxon>Oscillospiraceae</taxon>
        <taxon>Flavonifractor</taxon>
    </lineage>
</organism>
<dbReference type="Pfam" id="PF13560">
    <property type="entry name" value="HTH_31"/>
    <property type="match status" value="1"/>
</dbReference>
<dbReference type="CDD" id="cd00093">
    <property type="entry name" value="HTH_XRE"/>
    <property type="match status" value="1"/>
</dbReference>
<proteinExistence type="predicted"/>
<feature type="domain" description="HTH cro/C1-type" evidence="1">
    <location>
        <begin position="26"/>
        <end position="80"/>
    </location>
</feature>
<dbReference type="Gene3D" id="1.10.260.40">
    <property type="entry name" value="lambda repressor-like DNA-binding domains"/>
    <property type="match status" value="1"/>
</dbReference>
<dbReference type="AlphaFoldDB" id="A0A9D2MNC2"/>
<accession>A0A9D2MNC2</accession>
<dbReference type="PROSITE" id="PS50943">
    <property type="entry name" value="HTH_CROC1"/>
    <property type="match status" value="1"/>
</dbReference>
<dbReference type="InterPro" id="IPR001387">
    <property type="entry name" value="Cro/C1-type_HTH"/>
</dbReference>
<gene>
    <name evidence="2" type="ORF">H9712_06920</name>
</gene>
<dbReference type="InterPro" id="IPR010982">
    <property type="entry name" value="Lambda_DNA-bd_dom_sf"/>
</dbReference>
<reference evidence="2" key="1">
    <citation type="journal article" date="2021" name="PeerJ">
        <title>Extensive microbial diversity within the chicken gut microbiome revealed by metagenomics and culture.</title>
        <authorList>
            <person name="Gilroy R."/>
            <person name="Ravi A."/>
            <person name="Getino M."/>
            <person name="Pursley I."/>
            <person name="Horton D.L."/>
            <person name="Alikhan N.F."/>
            <person name="Baker D."/>
            <person name="Gharbi K."/>
            <person name="Hall N."/>
            <person name="Watson M."/>
            <person name="Adriaenssens E.M."/>
            <person name="Foster-Nyarko E."/>
            <person name="Jarju S."/>
            <person name="Secka A."/>
            <person name="Antonio M."/>
            <person name="Oren A."/>
            <person name="Chaudhuri R.R."/>
            <person name="La Ragione R."/>
            <person name="Hildebrand F."/>
            <person name="Pallen M.J."/>
        </authorList>
    </citation>
    <scope>NUCLEOTIDE SEQUENCE</scope>
    <source>
        <strain evidence="2">CHK192-8294</strain>
    </source>
</reference>
<comment type="caution">
    <text evidence="2">The sequence shown here is derived from an EMBL/GenBank/DDBJ whole genome shotgun (WGS) entry which is preliminary data.</text>
</comment>
<dbReference type="GO" id="GO:0003677">
    <property type="term" value="F:DNA binding"/>
    <property type="evidence" value="ECO:0007669"/>
    <property type="project" value="InterPro"/>
</dbReference>
<evidence type="ECO:0000313" key="2">
    <source>
        <dbReference type="EMBL" id="HJB80699.1"/>
    </source>
</evidence>
<dbReference type="Proteomes" id="UP000823921">
    <property type="component" value="Unassembled WGS sequence"/>
</dbReference>
<reference evidence="2" key="2">
    <citation type="submission" date="2021-04" db="EMBL/GenBank/DDBJ databases">
        <authorList>
            <person name="Gilroy R."/>
        </authorList>
    </citation>
    <scope>NUCLEOTIDE SEQUENCE</scope>
    <source>
        <strain evidence="2">CHK192-8294</strain>
    </source>
</reference>
<evidence type="ECO:0000313" key="3">
    <source>
        <dbReference type="Proteomes" id="UP000823921"/>
    </source>
</evidence>
<protein>
    <submittedName>
        <fullName evidence="2">Helix-turn-helix domain-containing protein</fullName>
    </submittedName>
</protein>
<dbReference type="SMART" id="SM00530">
    <property type="entry name" value="HTH_XRE"/>
    <property type="match status" value="1"/>
</dbReference>